<dbReference type="EMBL" id="WKJM01000001">
    <property type="protein sequence ID" value="MRX06627.1"/>
    <property type="molecule type" value="Genomic_DNA"/>
</dbReference>
<dbReference type="Pfam" id="PF04542">
    <property type="entry name" value="Sigma70_r2"/>
    <property type="match status" value="1"/>
</dbReference>
<dbReference type="InterPro" id="IPR013325">
    <property type="entry name" value="RNA_pol_sigma_r2"/>
</dbReference>
<dbReference type="PANTHER" id="PTHR43133">
    <property type="entry name" value="RNA POLYMERASE ECF-TYPE SIGMA FACTO"/>
    <property type="match status" value="1"/>
</dbReference>
<dbReference type="GO" id="GO:0006352">
    <property type="term" value="P:DNA-templated transcription initiation"/>
    <property type="evidence" value="ECO:0007669"/>
    <property type="project" value="InterPro"/>
</dbReference>
<reference evidence="7 8" key="1">
    <citation type="submission" date="2019-11" db="EMBL/GenBank/DDBJ databases">
        <title>Novel species isolated from a subtropical stream in China.</title>
        <authorList>
            <person name="Lu H."/>
        </authorList>
    </citation>
    <scope>NUCLEOTIDE SEQUENCE [LARGE SCALE GENOMIC DNA]</scope>
    <source>
        <strain evidence="7 8">FT25W</strain>
    </source>
</reference>
<evidence type="ECO:0000313" key="7">
    <source>
        <dbReference type="EMBL" id="MRX06627.1"/>
    </source>
</evidence>
<proteinExistence type="inferred from homology"/>
<dbReference type="GO" id="GO:0003677">
    <property type="term" value="F:DNA binding"/>
    <property type="evidence" value="ECO:0007669"/>
    <property type="project" value="InterPro"/>
</dbReference>
<dbReference type="InterPro" id="IPR036388">
    <property type="entry name" value="WH-like_DNA-bd_sf"/>
</dbReference>
<dbReference type="Gene3D" id="1.10.1740.10">
    <property type="match status" value="1"/>
</dbReference>
<dbReference type="SUPFAM" id="SSF88946">
    <property type="entry name" value="Sigma2 domain of RNA polymerase sigma factors"/>
    <property type="match status" value="1"/>
</dbReference>
<evidence type="ECO:0000256" key="2">
    <source>
        <dbReference type="ARBA" id="ARBA00023015"/>
    </source>
</evidence>
<dbReference type="InterPro" id="IPR013249">
    <property type="entry name" value="RNA_pol_sigma70_r4_t2"/>
</dbReference>
<feature type="domain" description="RNA polymerase sigma-70 region 2" evidence="5">
    <location>
        <begin position="16"/>
        <end position="79"/>
    </location>
</feature>
<dbReference type="InterPro" id="IPR013324">
    <property type="entry name" value="RNA_pol_sigma_r3/r4-like"/>
</dbReference>
<keyword evidence="2" id="KW-0805">Transcription regulation</keyword>
<dbReference type="Pfam" id="PF08281">
    <property type="entry name" value="Sigma70_r4_2"/>
    <property type="match status" value="1"/>
</dbReference>
<keyword evidence="8" id="KW-1185">Reference proteome</keyword>
<dbReference type="Proteomes" id="UP000481037">
    <property type="component" value="Unassembled WGS sequence"/>
</dbReference>
<protein>
    <submittedName>
        <fullName evidence="7">Sigma-70 family RNA polymerase sigma factor</fullName>
    </submittedName>
</protein>
<dbReference type="AlphaFoldDB" id="A0A6L5QA95"/>
<dbReference type="NCBIfam" id="TIGR02937">
    <property type="entry name" value="sigma70-ECF"/>
    <property type="match status" value="1"/>
</dbReference>
<dbReference type="Gene3D" id="1.10.10.10">
    <property type="entry name" value="Winged helix-like DNA-binding domain superfamily/Winged helix DNA-binding domain"/>
    <property type="match status" value="1"/>
</dbReference>
<dbReference type="InterPro" id="IPR039425">
    <property type="entry name" value="RNA_pol_sigma-70-like"/>
</dbReference>
<dbReference type="InterPro" id="IPR007627">
    <property type="entry name" value="RNA_pol_sigma70_r2"/>
</dbReference>
<dbReference type="SUPFAM" id="SSF88659">
    <property type="entry name" value="Sigma3 and sigma4 domains of RNA polymerase sigma factors"/>
    <property type="match status" value="1"/>
</dbReference>
<evidence type="ECO:0000256" key="1">
    <source>
        <dbReference type="ARBA" id="ARBA00010641"/>
    </source>
</evidence>
<dbReference type="PANTHER" id="PTHR43133:SF63">
    <property type="entry name" value="RNA POLYMERASE SIGMA FACTOR FECI-RELATED"/>
    <property type="match status" value="1"/>
</dbReference>
<name>A0A6L5QA95_9BURK</name>
<keyword evidence="4" id="KW-0804">Transcription</keyword>
<evidence type="ECO:0000256" key="4">
    <source>
        <dbReference type="ARBA" id="ARBA00023163"/>
    </source>
</evidence>
<evidence type="ECO:0000259" key="6">
    <source>
        <dbReference type="Pfam" id="PF08281"/>
    </source>
</evidence>
<evidence type="ECO:0000259" key="5">
    <source>
        <dbReference type="Pfam" id="PF04542"/>
    </source>
</evidence>
<evidence type="ECO:0000256" key="3">
    <source>
        <dbReference type="ARBA" id="ARBA00023082"/>
    </source>
</evidence>
<dbReference type="GO" id="GO:0016987">
    <property type="term" value="F:sigma factor activity"/>
    <property type="evidence" value="ECO:0007669"/>
    <property type="project" value="UniProtKB-KW"/>
</dbReference>
<comment type="caution">
    <text evidence="7">The sequence shown here is derived from an EMBL/GenBank/DDBJ whole genome shotgun (WGS) entry which is preliminary data.</text>
</comment>
<dbReference type="RefSeq" id="WP_166454996.1">
    <property type="nucleotide sequence ID" value="NZ_WKJM01000001.1"/>
</dbReference>
<evidence type="ECO:0000313" key="8">
    <source>
        <dbReference type="Proteomes" id="UP000481037"/>
    </source>
</evidence>
<feature type="domain" description="RNA polymerase sigma factor 70 region 4 type 2" evidence="6">
    <location>
        <begin position="113"/>
        <end position="161"/>
    </location>
</feature>
<organism evidence="7 8">
    <name type="scientific">Duganella alba</name>
    <dbReference type="NCBI Taxonomy" id="2666081"/>
    <lineage>
        <taxon>Bacteria</taxon>
        <taxon>Pseudomonadati</taxon>
        <taxon>Pseudomonadota</taxon>
        <taxon>Betaproteobacteria</taxon>
        <taxon>Burkholderiales</taxon>
        <taxon>Oxalobacteraceae</taxon>
        <taxon>Telluria group</taxon>
        <taxon>Duganella</taxon>
    </lineage>
</organism>
<accession>A0A6L5QA95</accession>
<comment type="similarity">
    <text evidence="1">Belongs to the sigma-70 factor family. ECF subfamily.</text>
</comment>
<gene>
    <name evidence="7" type="ORF">GJ697_02115</name>
</gene>
<dbReference type="InterPro" id="IPR014284">
    <property type="entry name" value="RNA_pol_sigma-70_dom"/>
</dbReference>
<keyword evidence="3" id="KW-0731">Sigma factor</keyword>
<sequence length="173" mass="19490">MFTAPSPSTHDAFSHIYRDHHGWLLNWLWRKLGCRSGAADLAQDTFTRVLTADAAGGLREPRAYLSRVANNLLVNHWRHLGLEREYLAALASQPELLAPSPEEQAMMMETLYRIDAMLQRLSDKARQVFLMAQLEGLPYADIGSRLSISERMVKKYMAQAMFECALALPADAA</sequence>